<keyword evidence="12" id="KW-0624">Polysaccharide degradation</keyword>
<evidence type="ECO:0000256" key="14">
    <source>
        <dbReference type="ARBA" id="ARBA00042373"/>
    </source>
</evidence>
<evidence type="ECO:0000256" key="9">
    <source>
        <dbReference type="ARBA" id="ARBA00023180"/>
    </source>
</evidence>
<reference evidence="17 18" key="1">
    <citation type="submission" date="2020-08" db="EMBL/GenBank/DDBJ databases">
        <title>Croceimicrobium hydrocarbonivorans gen. nov., sp. nov., a novel marine bacterium isolated from a bacterial consortium that degrades polyethylene terephthalate.</title>
        <authorList>
            <person name="Liu R."/>
        </authorList>
    </citation>
    <scope>NUCLEOTIDE SEQUENCE [LARGE SCALE GENOMIC DNA]</scope>
    <source>
        <strain evidence="17 18">A20-9</strain>
    </source>
</reference>
<dbReference type="RefSeq" id="WP_210757155.1">
    <property type="nucleotide sequence ID" value="NZ_CP060139.1"/>
</dbReference>
<keyword evidence="10" id="KW-0119">Carbohydrate metabolism</keyword>
<evidence type="ECO:0000256" key="3">
    <source>
        <dbReference type="ARBA" id="ARBA00022475"/>
    </source>
</evidence>
<keyword evidence="6" id="KW-0732">Signal</keyword>
<evidence type="ECO:0000256" key="15">
    <source>
        <dbReference type="ARBA" id="ARBA00043078"/>
    </source>
</evidence>
<keyword evidence="18" id="KW-1185">Reference proteome</keyword>
<name>A0A7H0VA41_9FLAO</name>
<dbReference type="Proteomes" id="UP000516305">
    <property type="component" value="Chromosome"/>
</dbReference>
<dbReference type="PROSITE" id="PS51257">
    <property type="entry name" value="PROKAR_LIPOPROTEIN"/>
    <property type="match status" value="1"/>
</dbReference>
<dbReference type="InterPro" id="IPR050732">
    <property type="entry name" value="Beta-glucan_modifiers"/>
</dbReference>
<dbReference type="GO" id="GO:0071555">
    <property type="term" value="P:cell wall organization"/>
    <property type="evidence" value="ECO:0007669"/>
    <property type="project" value="UniProtKB-KW"/>
</dbReference>
<evidence type="ECO:0000256" key="1">
    <source>
        <dbReference type="ARBA" id="ARBA00004191"/>
    </source>
</evidence>
<evidence type="ECO:0000256" key="12">
    <source>
        <dbReference type="ARBA" id="ARBA00023326"/>
    </source>
</evidence>
<keyword evidence="3" id="KW-1003">Cell membrane</keyword>
<keyword evidence="5" id="KW-0964">Secreted</keyword>
<dbReference type="GO" id="GO:0000272">
    <property type="term" value="P:polysaccharide catabolic process"/>
    <property type="evidence" value="ECO:0007669"/>
    <property type="project" value="UniProtKB-KW"/>
</dbReference>
<evidence type="ECO:0000256" key="2">
    <source>
        <dbReference type="ARBA" id="ARBA00004236"/>
    </source>
</evidence>
<comment type="subcellular location">
    <subcellularLocation>
        <location evidence="2">Cell membrane</location>
    </subcellularLocation>
    <subcellularLocation>
        <location evidence="1">Secreted</location>
        <location evidence="1">Cell wall</location>
    </subcellularLocation>
</comment>
<proteinExistence type="predicted"/>
<evidence type="ECO:0000256" key="7">
    <source>
        <dbReference type="ARBA" id="ARBA00022801"/>
    </source>
</evidence>
<protein>
    <recommendedName>
        <fullName evidence="15">Endo-1,3-beta-glucanase btgC</fullName>
    </recommendedName>
    <alternativeName>
        <fullName evidence="14">Laminarinase btgC</fullName>
    </alternativeName>
</protein>
<evidence type="ECO:0000256" key="5">
    <source>
        <dbReference type="ARBA" id="ARBA00022525"/>
    </source>
</evidence>
<dbReference type="KEGG" id="chyd:H4K34_09325"/>
<evidence type="ECO:0000256" key="6">
    <source>
        <dbReference type="ARBA" id="ARBA00022729"/>
    </source>
</evidence>
<evidence type="ECO:0000256" key="11">
    <source>
        <dbReference type="ARBA" id="ARBA00023316"/>
    </source>
</evidence>
<dbReference type="InterPro" id="IPR000490">
    <property type="entry name" value="Glyco_hydro_17"/>
</dbReference>
<dbReference type="GO" id="GO:0005886">
    <property type="term" value="C:plasma membrane"/>
    <property type="evidence" value="ECO:0007669"/>
    <property type="project" value="UniProtKB-SubCell"/>
</dbReference>
<keyword evidence="7 17" id="KW-0378">Hydrolase</keyword>
<keyword evidence="4" id="KW-0134">Cell wall</keyword>
<organism evidence="17 18">
    <name type="scientific">Croceimicrobium hydrocarbonivorans</name>
    <dbReference type="NCBI Taxonomy" id="2761580"/>
    <lineage>
        <taxon>Bacteria</taxon>
        <taxon>Pseudomonadati</taxon>
        <taxon>Bacteroidota</taxon>
        <taxon>Flavobacteriia</taxon>
        <taxon>Flavobacteriales</taxon>
        <taxon>Owenweeksiaceae</taxon>
        <taxon>Croceimicrobium</taxon>
    </lineage>
</organism>
<dbReference type="SUPFAM" id="SSF51445">
    <property type="entry name" value="(Trans)glycosidases"/>
    <property type="match status" value="1"/>
</dbReference>
<dbReference type="Gene3D" id="3.20.20.80">
    <property type="entry name" value="Glycosidases"/>
    <property type="match status" value="1"/>
</dbReference>
<evidence type="ECO:0000256" key="10">
    <source>
        <dbReference type="ARBA" id="ARBA00023277"/>
    </source>
</evidence>
<dbReference type="AlphaFoldDB" id="A0A7H0VA41"/>
<dbReference type="PANTHER" id="PTHR16631">
    <property type="entry name" value="GLUCAN 1,3-BETA-GLUCOSIDASE"/>
    <property type="match status" value="1"/>
</dbReference>
<dbReference type="InterPro" id="IPR017853">
    <property type="entry name" value="GH"/>
</dbReference>
<evidence type="ECO:0000256" key="13">
    <source>
        <dbReference type="ARBA" id="ARBA00037649"/>
    </source>
</evidence>
<gene>
    <name evidence="17" type="ORF">H4K34_09325</name>
</gene>
<keyword evidence="11" id="KW-0961">Cell wall biogenesis/degradation</keyword>
<evidence type="ECO:0000313" key="17">
    <source>
        <dbReference type="EMBL" id="QNR22589.1"/>
    </source>
</evidence>
<dbReference type="EMBL" id="CP060139">
    <property type="protein sequence ID" value="QNR22589.1"/>
    <property type="molecule type" value="Genomic_DNA"/>
</dbReference>
<dbReference type="PANTHER" id="PTHR16631:SF17">
    <property type="entry name" value="GLUCAN ENDO-1,3-BETA-GLUCOSIDASE BTGC"/>
    <property type="match status" value="1"/>
</dbReference>
<dbReference type="Pfam" id="PF00332">
    <property type="entry name" value="Glyco_hydro_17"/>
    <property type="match status" value="1"/>
</dbReference>
<evidence type="ECO:0000313" key="18">
    <source>
        <dbReference type="Proteomes" id="UP000516305"/>
    </source>
</evidence>
<feature type="region of interest" description="Disordered" evidence="16">
    <location>
        <begin position="404"/>
        <end position="426"/>
    </location>
</feature>
<accession>A0A7H0VA41</accession>
<dbReference type="GO" id="GO:0004553">
    <property type="term" value="F:hydrolase activity, hydrolyzing O-glycosyl compounds"/>
    <property type="evidence" value="ECO:0007669"/>
    <property type="project" value="InterPro"/>
</dbReference>
<evidence type="ECO:0000256" key="16">
    <source>
        <dbReference type="SAM" id="MobiDB-lite"/>
    </source>
</evidence>
<sequence>MENQRLSKLFYANTKAFKAGLLGFALLAISACDQPKTTNAASILGNPDYQAIAYGGYRNVDRSQAPSKAELKEDLKILHAMGIRVLRTYHARLYEHAPRLLAAISEMKSEDPNFEMYVMLGAWIQCAGAWTDNPQHLKGDVKENKAEIDQAIRLAQQYPDIVKVIAVGNESMVHWAASYHVHPRIVLKWVQQLQGLKADGILADDLWITSSDNFASWGGEGPEYHVPALDSLIAAVDYLSVHSYPFHDSHYNPQWWQLEASADSLKKDSLINTAIQKALDRVQSQLTAVASYVESLGLEKEIHIGESGWASGDNHLYGDKGSHAADEYKQMLYYQGLRKMADSLGMSCFYFEAFDEPWKDGQNPAGSENHFGLFTVDGQAKMPIWDLVDQGLFAGLSRAGNPIRKSHHGNGESLKDSALIPPYKSL</sequence>
<evidence type="ECO:0000256" key="4">
    <source>
        <dbReference type="ARBA" id="ARBA00022512"/>
    </source>
</evidence>
<keyword evidence="8" id="KW-0472">Membrane</keyword>
<evidence type="ECO:0000256" key="8">
    <source>
        <dbReference type="ARBA" id="ARBA00023136"/>
    </source>
</evidence>
<comment type="function">
    <text evidence="13">Glucanases play a role in cell expansion during growth, in cell-cell fusion during mating, and in spore release during sporulation. This enzyme may be involved in beta-glucan degradation. Active on laminarin and lichenan.</text>
</comment>
<keyword evidence="9" id="KW-0325">Glycoprotein</keyword>